<keyword evidence="11" id="KW-1185">Reference proteome</keyword>
<organism evidence="10 11">
    <name type="scientific">Xylophilus rhododendri</name>
    <dbReference type="NCBI Taxonomy" id="2697032"/>
    <lineage>
        <taxon>Bacteria</taxon>
        <taxon>Pseudomonadati</taxon>
        <taxon>Pseudomonadota</taxon>
        <taxon>Betaproteobacteria</taxon>
        <taxon>Burkholderiales</taxon>
        <taxon>Xylophilus</taxon>
    </lineage>
</organism>
<dbReference type="InterPro" id="IPR003838">
    <property type="entry name" value="ABC3_permease_C"/>
</dbReference>
<dbReference type="EMBL" id="CP047650">
    <property type="protein sequence ID" value="QHI99585.1"/>
    <property type="molecule type" value="Genomic_DNA"/>
</dbReference>
<evidence type="ECO:0000313" key="10">
    <source>
        <dbReference type="EMBL" id="QHI99585.1"/>
    </source>
</evidence>
<dbReference type="PANTHER" id="PTHR43738">
    <property type="entry name" value="ABC TRANSPORTER, MEMBRANE PROTEIN"/>
    <property type="match status" value="1"/>
</dbReference>
<accession>A0A857JA15</accession>
<comment type="subcellular location">
    <subcellularLocation>
        <location evidence="1">Cell membrane</location>
        <topology evidence="1">Multi-pass membrane protein</topology>
    </subcellularLocation>
</comment>
<evidence type="ECO:0000256" key="3">
    <source>
        <dbReference type="ARBA" id="ARBA00022475"/>
    </source>
</evidence>
<dbReference type="Pfam" id="PF02687">
    <property type="entry name" value="FtsX"/>
    <property type="match status" value="1"/>
</dbReference>
<feature type="domain" description="ABC3 transporter permease C-terminal" evidence="8">
    <location>
        <begin position="260"/>
        <end position="372"/>
    </location>
</feature>
<evidence type="ECO:0000256" key="7">
    <source>
        <dbReference type="SAM" id="Phobius"/>
    </source>
</evidence>
<dbReference type="RefSeq" id="WP_160553397.1">
    <property type="nucleotide sequence ID" value="NZ_CP047650.1"/>
</dbReference>
<feature type="transmembrane region" description="Helical" evidence="7">
    <location>
        <begin position="20"/>
        <end position="41"/>
    </location>
</feature>
<feature type="transmembrane region" description="Helical" evidence="7">
    <location>
        <begin position="344"/>
        <end position="368"/>
    </location>
</feature>
<dbReference type="Proteomes" id="UP000464787">
    <property type="component" value="Chromosome"/>
</dbReference>
<evidence type="ECO:0000259" key="8">
    <source>
        <dbReference type="Pfam" id="PF02687"/>
    </source>
</evidence>
<evidence type="ECO:0000256" key="1">
    <source>
        <dbReference type="ARBA" id="ARBA00004651"/>
    </source>
</evidence>
<protein>
    <submittedName>
        <fullName evidence="10">ABC transporter permease</fullName>
    </submittedName>
</protein>
<keyword evidence="5 7" id="KW-1133">Transmembrane helix</keyword>
<keyword evidence="3" id="KW-1003">Cell membrane</keyword>
<dbReference type="KEGG" id="xyk:GT347_17365"/>
<evidence type="ECO:0000256" key="2">
    <source>
        <dbReference type="ARBA" id="ARBA00022448"/>
    </source>
</evidence>
<feature type="transmembrane region" description="Helical" evidence="7">
    <location>
        <begin position="247"/>
        <end position="272"/>
    </location>
</feature>
<evidence type="ECO:0000256" key="4">
    <source>
        <dbReference type="ARBA" id="ARBA00022692"/>
    </source>
</evidence>
<evidence type="ECO:0000313" key="11">
    <source>
        <dbReference type="Proteomes" id="UP000464787"/>
    </source>
</evidence>
<evidence type="ECO:0000256" key="6">
    <source>
        <dbReference type="ARBA" id="ARBA00023136"/>
    </source>
</evidence>
<evidence type="ECO:0000259" key="9">
    <source>
        <dbReference type="Pfam" id="PF12704"/>
    </source>
</evidence>
<feature type="domain" description="MacB-like periplasmic core" evidence="9">
    <location>
        <begin position="30"/>
        <end position="224"/>
    </location>
</feature>
<name>A0A857JA15_9BURK</name>
<dbReference type="Pfam" id="PF12704">
    <property type="entry name" value="MacB_PCD"/>
    <property type="match status" value="1"/>
</dbReference>
<sequence>MIALARKTLLHEWRRFLPAVFALGFSGVLLTVQAALVLGIFESAALYVSASSADIWAGYPGTQSVSFGRAVSPDVEMRLRSDADVADVEPYLWVEGDWHAAGSHGGGVSVYVSGIRTQAEGMLFSELLPRGLRQRLDEPGAVIVDRADLDQLGVAIGGSGNIGNQPVTVIAALPGLRALGGVNVLASIDTARRIAGHDAPAGATYYVARVRPGADADAVRQRLRPDAAFGPFEAWTAEQFARRSQHYWLFGTGAGVAVLFMAVIVCVVGAVVTSQSLMGVVAGSSREYAVLHALGASMAALGRVVVEQACWVGGLGLLMAALMSAALLALAGTQDVPVAMSLKVSLLCGAIVAVLALVSGLLAMRGLLRADPAELLR</sequence>
<evidence type="ECO:0000256" key="5">
    <source>
        <dbReference type="ARBA" id="ARBA00022989"/>
    </source>
</evidence>
<dbReference type="PANTHER" id="PTHR43738:SF1">
    <property type="entry name" value="HEMIN TRANSPORT SYSTEM PERMEASE PROTEIN HRTB-RELATED"/>
    <property type="match status" value="1"/>
</dbReference>
<dbReference type="InterPro" id="IPR051125">
    <property type="entry name" value="ABC-4/HrtB_transporter"/>
</dbReference>
<keyword evidence="4 7" id="KW-0812">Transmembrane</keyword>
<proteinExistence type="predicted"/>
<feature type="transmembrane region" description="Helical" evidence="7">
    <location>
        <begin position="313"/>
        <end position="332"/>
    </location>
</feature>
<gene>
    <name evidence="10" type="ORF">GT347_17365</name>
</gene>
<reference evidence="10 11" key="1">
    <citation type="submission" date="2020-01" db="EMBL/GenBank/DDBJ databases">
        <title>Genome sequencing of strain KACC 21265.</title>
        <authorList>
            <person name="Heo J."/>
            <person name="Kim S.-J."/>
            <person name="Kim J.-S."/>
            <person name="Hong S.-B."/>
            <person name="Kwon S.-W."/>
        </authorList>
    </citation>
    <scope>NUCLEOTIDE SEQUENCE [LARGE SCALE GENOMIC DNA]</scope>
    <source>
        <strain evidence="10 11">KACC 21265</strain>
    </source>
</reference>
<keyword evidence="2" id="KW-0813">Transport</keyword>
<keyword evidence="6 7" id="KW-0472">Membrane</keyword>
<dbReference type="GO" id="GO:0005886">
    <property type="term" value="C:plasma membrane"/>
    <property type="evidence" value="ECO:0007669"/>
    <property type="project" value="UniProtKB-SubCell"/>
</dbReference>
<dbReference type="InterPro" id="IPR025857">
    <property type="entry name" value="MacB_PCD"/>
</dbReference>
<dbReference type="AlphaFoldDB" id="A0A857JA15"/>